<dbReference type="EMBL" id="ML122308">
    <property type="protein sequence ID" value="RPD54264.1"/>
    <property type="molecule type" value="Genomic_DNA"/>
</dbReference>
<organism evidence="2 3">
    <name type="scientific">Lentinus tigrinus ALCF2SS1-6</name>
    <dbReference type="NCBI Taxonomy" id="1328759"/>
    <lineage>
        <taxon>Eukaryota</taxon>
        <taxon>Fungi</taxon>
        <taxon>Dikarya</taxon>
        <taxon>Basidiomycota</taxon>
        <taxon>Agaricomycotina</taxon>
        <taxon>Agaricomycetes</taxon>
        <taxon>Polyporales</taxon>
        <taxon>Polyporaceae</taxon>
        <taxon>Lentinus</taxon>
    </lineage>
</organism>
<evidence type="ECO:0000313" key="2">
    <source>
        <dbReference type="EMBL" id="RPD54264.1"/>
    </source>
</evidence>
<keyword evidence="3" id="KW-1185">Reference proteome</keyword>
<gene>
    <name evidence="2" type="ORF">L227DRAFT_355813</name>
</gene>
<dbReference type="Proteomes" id="UP000313359">
    <property type="component" value="Unassembled WGS sequence"/>
</dbReference>
<reference evidence="2" key="1">
    <citation type="journal article" date="2018" name="Genome Biol. Evol.">
        <title>Genomics and development of Lentinus tigrinus, a white-rot wood-decaying mushroom with dimorphic fruiting bodies.</title>
        <authorList>
            <person name="Wu B."/>
            <person name="Xu Z."/>
            <person name="Knudson A."/>
            <person name="Carlson A."/>
            <person name="Chen N."/>
            <person name="Kovaka S."/>
            <person name="LaButti K."/>
            <person name="Lipzen A."/>
            <person name="Pennachio C."/>
            <person name="Riley R."/>
            <person name="Schakwitz W."/>
            <person name="Umezawa K."/>
            <person name="Ohm R.A."/>
            <person name="Grigoriev I.V."/>
            <person name="Nagy L.G."/>
            <person name="Gibbons J."/>
            <person name="Hibbett D."/>
        </authorList>
    </citation>
    <scope>NUCLEOTIDE SEQUENCE [LARGE SCALE GENOMIC DNA]</scope>
    <source>
        <strain evidence="2">ALCF2SS1-6</strain>
    </source>
</reference>
<sequence>MGGKDGTIFAAPYSCFNHHFNPPYTPARRSIALLPFLSASAVRGSPLLALNASHMEPQNPRAAGAQRRPSSIPPTMPSSAGASRHTALSWTSATGLSSCVTCPPVVRAKVPTSVYRTATVTG</sequence>
<proteinExistence type="predicted"/>
<feature type="region of interest" description="Disordered" evidence="1">
    <location>
        <begin position="54"/>
        <end position="87"/>
    </location>
</feature>
<dbReference type="AlphaFoldDB" id="A0A5C2RSI2"/>
<evidence type="ECO:0000256" key="1">
    <source>
        <dbReference type="SAM" id="MobiDB-lite"/>
    </source>
</evidence>
<accession>A0A5C2RSI2</accession>
<feature type="compositionally biased region" description="Polar residues" evidence="1">
    <location>
        <begin position="77"/>
        <end position="87"/>
    </location>
</feature>
<evidence type="ECO:0000313" key="3">
    <source>
        <dbReference type="Proteomes" id="UP000313359"/>
    </source>
</evidence>
<name>A0A5C2RSI2_9APHY</name>
<protein>
    <submittedName>
        <fullName evidence="2">Uncharacterized protein</fullName>
    </submittedName>
</protein>